<dbReference type="SUPFAM" id="SSF53901">
    <property type="entry name" value="Thiolase-like"/>
    <property type="match status" value="1"/>
</dbReference>
<dbReference type="GO" id="GO:0006633">
    <property type="term" value="P:fatty acid biosynthetic process"/>
    <property type="evidence" value="ECO:0007669"/>
    <property type="project" value="UniProtKB-KW"/>
</dbReference>
<evidence type="ECO:0000256" key="2">
    <source>
        <dbReference type="ARBA" id="ARBA00008642"/>
    </source>
</evidence>
<dbReference type="Proteomes" id="UP001056079">
    <property type="component" value="Chromosome"/>
</dbReference>
<keyword evidence="3" id="KW-0963">Cytoplasm</keyword>
<evidence type="ECO:0000313" key="13">
    <source>
        <dbReference type="EMBL" id="USC46511.1"/>
    </source>
</evidence>
<dbReference type="CDD" id="cd00830">
    <property type="entry name" value="KAS_III"/>
    <property type="match status" value="1"/>
</dbReference>
<reference evidence="12" key="1">
    <citation type="journal article" date="2018" name="ChemBioChem">
        <title>Auroramycin, a potent antibiotic from Streptomyces roseosporus by CRISPR-Cas9 activation.</title>
        <authorList>
            <person name="Zhao H."/>
            <person name="Lim Y.H."/>
            <person name="Wong F.T."/>
            <person name="Yeo W.L."/>
            <person name="Ching K.C."/>
            <person name="Lim Y.W."/>
            <person name="Heng E."/>
            <person name="Chen S."/>
            <person name="Tsai D.J."/>
            <person name="Lauderdale T.L."/>
            <person name="Shia K.S."/>
            <person name="Ho Y.S."/>
            <person name="Hoon S."/>
            <person name="Ang E.L."/>
            <person name="Zhang M.M."/>
        </authorList>
    </citation>
    <scope>NUCLEOTIDE SEQUENCE</scope>
    <source>
        <strain evidence="12">NRRL 15998</strain>
    </source>
</reference>
<sequence length="336" mass="34858">MSSQPVGILATGAYVPERIVGNEELAPRIGVTAEWIERKTGIRARRWADPSEATSEMAAAAATRALEQAGLTADRIDHLIVTTSTGDAPLPPTACLVQAELGAHRAAAFDLNIACSGFVHGLAVAHGLVAQNPGSYALVIAADLWSRFVDFGDRGTAALLADAAGAAVVGAVPGPYGILGTDLLSHGDESSLLVIEAGGSRKPASHATVDEGGHFLRMRGREVSDFVLGKVPQAVKDLLAKTGVRREDIAHFVPHQANGVLLGRLAEQIGFENARTHLTVGEYGNSGAASMAVTLDDANRSGLLRDGELVLLVGFGGGMALGASLLRWRTTGPVEL</sequence>
<dbReference type="EMBL" id="CP098609">
    <property type="protein sequence ID" value="USC46511.1"/>
    <property type="molecule type" value="Genomic_DNA"/>
</dbReference>
<evidence type="ECO:0000256" key="6">
    <source>
        <dbReference type="ARBA" id="ARBA00022832"/>
    </source>
</evidence>
<dbReference type="PANTHER" id="PTHR34069:SF2">
    <property type="entry name" value="BETA-KETOACYL-[ACYL-CARRIER-PROTEIN] SYNTHASE III"/>
    <property type="match status" value="1"/>
</dbReference>
<keyword evidence="8" id="KW-0275">Fatty acid biosynthesis</keyword>
<evidence type="ECO:0000256" key="8">
    <source>
        <dbReference type="ARBA" id="ARBA00023160"/>
    </source>
</evidence>
<organism evidence="12">
    <name type="scientific">Streptomyces filamentosus</name>
    <name type="common">Streptomyces roseosporus</name>
    <dbReference type="NCBI Taxonomy" id="67294"/>
    <lineage>
        <taxon>Bacteria</taxon>
        <taxon>Bacillati</taxon>
        <taxon>Actinomycetota</taxon>
        <taxon>Actinomycetes</taxon>
        <taxon>Kitasatosporales</taxon>
        <taxon>Streptomycetaceae</taxon>
        <taxon>Streptomyces</taxon>
    </lineage>
</organism>
<proteinExistence type="inferred from homology"/>
<dbReference type="InterPro" id="IPR013751">
    <property type="entry name" value="ACP_syn_III_N"/>
</dbReference>
<dbReference type="GO" id="GO:0004315">
    <property type="term" value="F:3-oxoacyl-[acyl-carrier-protein] synthase activity"/>
    <property type="evidence" value="ECO:0007669"/>
    <property type="project" value="InterPro"/>
</dbReference>
<dbReference type="Pfam" id="PF08541">
    <property type="entry name" value="ACP_syn_III_C"/>
    <property type="match status" value="1"/>
</dbReference>
<evidence type="ECO:0000313" key="12">
    <source>
        <dbReference type="EMBL" id="AWR88395.1"/>
    </source>
</evidence>
<dbReference type="Gene3D" id="3.40.47.10">
    <property type="match status" value="1"/>
</dbReference>
<dbReference type="AlphaFoldDB" id="A0A2U9I6D4"/>
<evidence type="ECO:0000313" key="14">
    <source>
        <dbReference type="Proteomes" id="UP001056079"/>
    </source>
</evidence>
<dbReference type="NCBIfam" id="NF006829">
    <property type="entry name" value="PRK09352.1"/>
    <property type="match status" value="1"/>
</dbReference>
<dbReference type="InterPro" id="IPR016039">
    <property type="entry name" value="Thiolase-like"/>
</dbReference>
<gene>
    <name evidence="13" type="ORF">K7395_07055</name>
</gene>
<evidence type="ECO:0000259" key="11">
    <source>
        <dbReference type="Pfam" id="PF08545"/>
    </source>
</evidence>
<dbReference type="NCBIfam" id="TIGR00747">
    <property type="entry name" value="fabH"/>
    <property type="match status" value="1"/>
</dbReference>
<keyword evidence="5" id="KW-0808">Transferase</keyword>
<keyword evidence="7" id="KW-0443">Lipid metabolism</keyword>
<keyword evidence="4" id="KW-0444">Lipid biosynthesis</keyword>
<evidence type="ECO:0000256" key="3">
    <source>
        <dbReference type="ARBA" id="ARBA00022490"/>
    </source>
</evidence>
<accession>A0A2U9I6D4</accession>
<feature type="domain" description="Beta-ketoacyl-[acyl-carrier-protein] synthase III C-terminal" evidence="10">
    <location>
        <begin position="239"/>
        <end position="328"/>
    </location>
</feature>
<dbReference type="PANTHER" id="PTHR34069">
    <property type="entry name" value="3-OXOACYL-[ACYL-CARRIER-PROTEIN] SYNTHASE 3"/>
    <property type="match status" value="1"/>
</dbReference>
<dbReference type="GO" id="GO:0044550">
    <property type="term" value="P:secondary metabolite biosynthetic process"/>
    <property type="evidence" value="ECO:0007669"/>
    <property type="project" value="TreeGrafter"/>
</dbReference>
<comment type="similarity">
    <text evidence="2">Belongs to the thiolase-like superfamily. FabH family.</text>
</comment>
<keyword evidence="14" id="KW-1185">Reference proteome</keyword>
<feature type="domain" description="Beta-ketoacyl-[acyl-carrier-protein] synthase III N-terminal" evidence="11">
    <location>
        <begin position="109"/>
        <end position="187"/>
    </location>
</feature>
<name>A0A2U9I6D4_STRFL</name>
<dbReference type="Pfam" id="PF08545">
    <property type="entry name" value="ACP_syn_III"/>
    <property type="match status" value="1"/>
</dbReference>
<evidence type="ECO:0000256" key="1">
    <source>
        <dbReference type="ARBA" id="ARBA00005189"/>
    </source>
</evidence>
<keyword evidence="9" id="KW-0012">Acyltransferase</keyword>
<evidence type="ECO:0000256" key="4">
    <source>
        <dbReference type="ARBA" id="ARBA00022516"/>
    </source>
</evidence>
<evidence type="ECO:0000256" key="5">
    <source>
        <dbReference type="ARBA" id="ARBA00022679"/>
    </source>
</evidence>
<evidence type="ECO:0000259" key="10">
    <source>
        <dbReference type="Pfam" id="PF08541"/>
    </source>
</evidence>
<dbReference type="InterPro" id="IPR013747">
    <property type="entry name" value="ACP_syn_III_C"/>
</dbReference>
<keyword evidence="6" id="KW-0276">Fatty acid metabolism</keyword>
<dbReference type="InterPro" id="IPR004655">
    <property type="entry name" value="FabH"/>
</dbReference>
<dbReference type="RefSeq" id="WP_006128111.1">
    <property type="nucleotide sequence ID" value="NZ_CP098609.1"/>
</dbReference>
<comment type="pathway">
    <text evidence="1">Lipid metabolism.</text>
</comment>
<dbReference type="EMBL" id="MH101993">
    <property type="protein sequence ID" value="AWR88395.1"/>
    <property type="molecule type" value="Genomic_DNA"/>
</dbReference>
<reference evidence="13" key="2">
    <citation type="submission" date="2021-08" db="EMBL/GenBank/DDBJ databases">
        <title>DNA methylation of m4C regulates biosynthesis of daptomycin in Streptomyces roseosporus L30.</title>
        <authorList>
            <person name="Fang J.-L."/>
        </authorList>
    </citation>
    <scope>NUCLEOTIDE SEQUENCE</scope>
    <source>
        <strain evidence="13">L30</strain>
    </source>
</reference>
<evidence type="ECO:0000256" key="9">
    <source>
        <dbReference type="ARBA" id="ARBA00023315"/>
    </source>
</evidence>
<evidence type="ECO:0000256" key="7">
    <source>
        <dbReference type="ARBA" id="ARBA00023098"/>
    </source>
</evidence>
<protein>
    <submittedName>
        <fullName evidence="13">Ketoacyl-ACP synthase III</fullName>
    </submittedName>
    <submittedName>
        <fullName evidence="12">Putative 3-oxoacyl-(Acyl carrier protein) synthase III</fullName>
    </submittedName>
</protein>